<gene>
    <name evidence="11" type="ORF">AVDCRST_MAG68-4232</name>
</gene>
<accession>A0A6J4MIX2</accession>
<evidence type="ECO:0000256" key="5">
    <source>
        <dbReference type="ARBA" id="ARBA00022984"/>
    </source>
</evidence>
<comment type="caution">
    <text evidence="7">Lacks conserved residue(s) required for the propagation of feature annotation.</text>
</comment>
<dbReference type="InterPro" id="IPR038063">
    <property type="entry name" value="Transpep_catalytic_dom"/>
</dbReference>
<dbReference type="UniPathway" id="UPA00219"/>
<evidence type="ECO:0000256" key="4">
    <source>
        <dbReference type="ARBA" id="ARBA00022960"/>
    </source>
</evidence>
<dbReference type="InterPro" id="IPR005490">
    <property type="entry name" value="LD_TPept_cat_dom"/>
</dbReference>
<feature type="compositionally biased region" description="Low complexity" evidence="8">
    <location>
        <begin position="30"/>
        <end position="46"/>
    </location>
</feature>
<keyword evidence="4 7" id="KW-0133">Cell shape</keyword>
<dbReference type="PANTHER" id="PTHR30582:SF30">
    <property type="entry name" value="BLR4375 PROTEIN"/>
    <property type="match status" value="1"/>
</dbReference>
<feature type="region of interest" description="Disordered" evidence="8">
    <location>
        <begin position="193"/>
        <end position="282"/>
    </location>
</feature>
<feature type="signal peptide" evidence="9">
    <location>
        <begin position="1"/>
        <end position="21"/>
    </location>
</feature>
<feature type="chain" id="PRO_5026834964" description="L,D-TPase catalytic domain-containing protein" evidence="9">
    <location>
        <begin position="22"/>
        <end position="282"/>
    </location>
</feature>
<dbReference type="AlphaFoldDB" id="A0A6J4MIX2"/>
<dbReference type="InterPro" id="IPR050979">
    <property type="entry name" value="LD-transpeptidase"/>
</dbReference>
<dbReference type="GO" id="GO:0071555">
    <property type="term" value="P:cell wall organization"/>
    <property type="evidence" value="ECO:0007669"/>
    <property type="project" value="UniProtKB-UniRule"/>
</dbReference>
<dbReference type="GO" id="GO:0005576">
    <property type="term" value="C:extracellular region"/>
    <property type="evidence" value="ECO:0007669"/>
    <property type="project" value="TreeGrafter"/>
</dbReference>
<evidence type="ECO:0000256" key="3">
    <source>
        <dbReference type="ARBA" id="ARBA00022679"/>
    </source>
</evidence>
<evidence type="ECO:0000256" key="6">
    <source>
        <dbReference type="ARBA" id="ARBA00023316"/>
    </source>
</evidence>
<dbReference type="PANTHER" id="PTHR30582">
    <property type="entry name" value="L,D-TRANSPEPTIDASE"/>
    <property type="match status" value="1"/>
</dbReference>
<evidence type="ECO:0000256" key="8">
    <source>
        <dbReference type="SAM" id="MobiDB-lite"/>
    </source>
</evidence>
<keyword evidence="5 7" id="KW-0573">Peptidoglycan synthesis</keyword>
<name>A0A6J4MIX2_9BACT</name>
<feature type="region of interest" description="Disordered" evidence="8">
    <location>
        <begin position="24"/>
        <end position="56"/>
    </location>
</feature>
<dbReference type="SUPFAM" id="SSF141523">
    <property type="entry name" value="L,D-transpeptidase catalytic domain-like"/>
    <property type="match status" value="1"/>
</dbReference>
<dbReference type="GO" id="GO:0018104">
    <property type="term" value="P:peptidoglycan-protein cross-linking"/>
    <property type="evidence" value="ECO:0007669"/>
    <property type="project" value="TreeGrafter"/>
</dbReference>
<evidence type="ECO:0000256" key="7">
    <source>
        <dbReference type="PROSITE-ProRule" id="PRU01373"/>
    </source>
</evidence>
<evidence type="ECO:0000259" key="10">
    <source>
        <dbReference type="PROSITE" id="PS52029"/>
    </source>
</evidence>
<keyword evidence="3" id="KW-0808">Transferase</keyword>
<feature type="compositionally biased region" description="Low complexity" evidence="8">
    <location>
        <begin position="231"/>
        <end position="249"/>
    </location>
</feature>
<dbReference type="EMBL" id="CADCTW010000195">
    <property type="protein sequence ID" value="CAA9358824.1"/>
    <property type="molecule type" value="Genomic_DNA"/>
</dbReference>
<dbReference type="GO" id="GO:0008360">
    <property type="term" value="P:regulation of cell shape"/>
    <property type="evidence" value="ECO:0007669"/>
    <property type="project" value="UniProtKB-UniRule"/>
</dbReference>
<evidence type="ECO:0000256" key="9">
    <source>
        <dbReference type="SAM" id="SignalP"/>
    </source>
</evidence>
<feature type="domain" description="L,D-TPase catalytic" evidence="10">
    <location>
        <begin position="58"/>
        <end position="188"/>
    </location>
</feature>
<keyword evidence="6 7" id="KW-0961">Cell wall biogenesis/degradation</keyword>
<dbReference type="GO" id="GO:0016740">
    <property type="term" value="F:transferase activity"/>
    <property type="evidence" value="ECO:0007669"/>
    <property type="project" value="UniProtKB-KW"/>
</dbReference>
<reference evidence="11" key="1">
    <citation type="submission" date="2020-02" db="EMBL/GenBank/DDBJ databases">
        <authorList>
            <person name="Meier V. D."/>
        </authorList>
    </citation>
    <scope>NUCLEOTIDE SEQUENCE</scope>
    <source>
        <strain evidence="11">AVDCRST_MAG68</strain>
    </source>
</reference>
<sequence length="282" mass="30117">MTRRLMKTWTAGGVAALFAMAGCGGDEAPENNGAAAAPAGGVAPAAQPAPPPQPPQELRLEVDVAAKEVRLFRRDQLEKSYGIAVGTKEWPTQNGSWNVTQVVWNPGWTPPPDEEWSKKEEPKEPGDPDNPLGTVQIVYDPPRTIHGTNEPESIGTAASHGSIRMRNAEAEELAQTLMTAGGAPKDAAWIQQARANRKVRQEVQLPNPIPIRVMNGADNADAVEGERDAEGTASKSSGGSTTRSDTTSRSGRESRSDTTRSSRRSRSDTTSTRRATADSARS</sequence>
<evidence type="ECO:0000313" key="11">
    <source>
        <dbReference type="EMBL" id="CAA9358824.1"/>
    </source>
</evidence>
<dbReference type="Pfam" id="PF03734">
    <property type="entry name" value="YkuD"/>
    <property type="match status" value="1"/>
</dbReference>
<evidence type="ECO:0000256" key="2">
    <source>
        <dbReference type="ARBA" id="ARBA00005992"/>
    </source>
</evidence>
<dbReference type="CDD" id="cd16913">
    <property type="entry name" value="YkuD_like"/>
    <property type="match status" value="1"/>
</dbReference>
<dbReference type="Gene3D" id="2.40.440.10">
    <property type="entry name" value="L,D-transpeptidase catalytic domain-like"/>
    <property type="match status" value="1"/>
</dbReference>
<dbReference type="PROSITE" id="PS52029">
    <property type="entry name" value="LD_TPASE"/>
    <property type="match status" value="1"/>
</dbReference>
<comment type="pathway">
    <text evidence="1 7">Cell wall biogenesis; peptidoglycan biosynthesis.</text>
</comment>
<feature type="region of interest" description="Disordered" evidence="8">
    <location>
        <begin position="106"/>
        <end position="160"/>
    </location>
</feature>
<evidence type="ECO:0000256" key="1">
    <source>
        <dbReference type="ARBA" id="ARBA00004752"/>
    </source>
</evidence>
<proteinExistence type="inferred from homology"/>
<dbReference type="GO" id="GO:0071972">
    <property type="term" value="F:peptidoglycan L,D-transpeptidase activity"/>
    <property type="evidence" value="ECO:0007669"/>
    <property type="project" value="TreeGrafter"/>
</dbReference>
<dbReference type="PROSITE" id="PS51257">
    <property type="entry name" value="PROKAR_LIPOPROTEIN"/>
    <property type="match status" value="1"/>
</dbReference>
<keyword evidence="9" id="KW-0732">Signal</keyword>
<organism evidence="11">
    <name type="scientific">uncultured Gemmatimonadota bacterium</name>
    <dbReference type="NCBI Taxonomy" id="203437"/>
    <lineage>
        <taxon>Bacteria</taxon>
        <taxon>Pseudomonadati</taxon>
        <taxon>Gemmatimonadota</taxon>
        <taxon>environmental samples</taxon>
    </lineage>
</organism>
<feature type="compositionally biased region" description="Basic and acidic residues" evidence="8">
    <location>
        <begin position="115"/>
        <end position="126"/>
    </location>
</feature>
<comment type="similarity">
    <text evidence="2">Belongs to the YkuD family.</text>
</comment>
<protein>
    <recommendedName>
        <fullName evidence="10">L,D-TPase catalytic domain-containing protein</fullName>
    </recommendedName>
</protein>
<feature type="compositionally biased region" description="Basic and acidic residues" evidence="8">
    <location>
        <begin position="250"/>
        <end position="260"/>
    </location>
</feature>
<feature type="compositionally biased region" description="Low complexity" evidence="8">
    <location>
        <begin position="268"/>
        <end position="282"/>
    </location>
</feature>